<keyword evidence="8" id="KW-0804">Transcription</keyword>
<evidence type="ECO:0000259" key="10">
    <source>
        <dbReference type="Pfam" id="PF04963"/>
    </source>
</evidence>
<organism evidence="11 12">
    <name type="scientific">Phaeodactylibacter xiamenensis</name>
    <dbReference type="NCBI Taxonomy" id="1524460"/>
    <lineage>
        <taxon>Bacteria</taxon>
        <taxon>Pseudomonadati</taxon>
        <taxon>Bacteroidota</taxon>
        <taxon>Saprospiria</taxon>
        <taxon>Saprospirales</taxon>
        <taxon>Haliscomenobacteraceae</taxon>
        <taxon>Phaeodactylibacter</taxon>
    </lineage>
</organism>
<dbReference type="InterPro" id="IPR007046">
    <property type="entry name" value="RNA_pol_sigma_54_core-bd"/>
</dbReference>
<evidence type="ECO:0000313" key="12">
    <source>
        <dbReference type="Proteomes" id="UP000029736"/>
    </source>
</evidence>
<dbReference type="Gene3D" id="1.10.10.1330">
    <property type="entry name" value="RNA polymerase sigma-54 factor, core-binding domain"/>
    <property type="match status" value="1"/>
</dbReference>
<evidence type="ECO:0000256" key="7">
    <source>
        <dbReference type="ARBA" id="ARBA00023125"/>
    </source>
</evidence>
<keyword evidence="4" id="KW-0548">Nucleotidyltransferase</keyword>
<evidence type="ECO:0000313" key="11">
    <source>
        <dbReference type="EMBL" id="KGE88392.1"/>
    </source>
</evidence>
<dbReference type="PIRSF" id="PIRSF000774">
    <property type="entry name" value="RpoN"/>
    <property type="match status" value="1"/>
</dbReference>
<evidence type="ECO:0000256" key="8">
    <source>
        <dbReference type="ARBA" id="ARBA00023163"/>
    </source>
</evidence>
<dbReference type="Pfam" id="PF04963">
    <property type="entry name" value="Sigma54_CBD"/>
    <property type="match status" value="1"/>
</dbReference>
<dbReference type="AlphaFoldDB" id="A0A098SBH0"/>
<feature type="domain" description="RNA polymerase sigma factor 54 core-binding" evidence="10">
    <location>
        <begin position="109"/>
        <end position="315"/>
    </location>
</feature>
<dbReference type="GO" id="GO:0016779">
    <property type="term" value="F:nucleotidyltransferase activity"/>
    <property type="evidence" value="ECO:0007669"/>
    <property type="project" value="UniProtKB-KW"/>
</dbReference>
<dbReference type="InterPro" id="IPR038709">
    <property type="entry name" value="RpoN_core-bd_sf"/>
</dbReference>
<keyword evidence="5" id="KW-0805">Transcription regulation</keyword>
<feature type="domain" description="RNA polymerase sigma factor 54 DNA-binding" evidence="9">
    <location>
        <begin position="341"/>
        <end position="498"/>
    </location>
</feature>
<proteinExistence type="inferred from homology"/>
<evidence type="ECO:0000256" key="5">
    <source>
        <dbReference type="ARBA" id="ARBA00023015"/>
    </source>
</evidence>
<keyword evidence="7" id="KW-0238">DNA-binding</keyword>
<dbReference type="PANTHER" id="PTHR32248">
    <property type="entry name" value="RNA POLYMERASE SIGMA-54 FACTOR"/>
    <property type="match status" value="1"/>
</dbReference>
<dbReference type="STRING" id="1524460.IX84_09365"/>
<name>A0A098SBH0_9BACT</name>
<accession>A0A098SBH0</accession>
<dbReference type="PROSITE" id="PS50044">
    <property type="entry name" value="SIGMA54_3"/>
    <property type="match status" value="1"/>
</dbReference>
<reference evidence="11 12" key="1">
    <citation type="journal article" date="2014" name="Int. J. Syst. Evol. Microbiol.">
        <title>Phaeodactylibacter xiamenensis gen. nov., sp. nov., a member of the family Saprospiraceae isolated from the marine alga Phaeodactylum tricornutum.</title>
        <authorList>
            <person name="Chen Z.Jr."/>
            <person name="Lei X."/>
            <person name="Lai Q."/>
            <person name="Li Y."/>
            <person name="Zhang B."/>
            <person name="Zhang J."/>
            <person name="Zhang H."/>
            <person name="Yang L."/>
            <person name="Zheng W."/>
            <person name="Tian Y."/>
            <person name="Yu Z."/>
            <person name="Xu H.Jr."/>
            <person name="Zheng T."/>
        </authorList>
    </citation>
    <scope>NUCLEOTIDE SEQUENCE [LARGE SCALE GENOMIC DNA]</scope>
    <source>
        <strain evidence="11 12">KD52</strain>
    </source>
</reference>
<evidence type="ECO:0000256" key="4">
    <source>
        <dbReference type="ARBA" id="ARBA00022695"/>
    </source>
</evidence>
<keyword evidence="6" id="KW-0731">Sigma factor</keyword>
<dbReference type="PROSITE" id="PS00718">
    <property type="entry name" value="SIGMA54_2"/>
    <property type="match status" value="1"/>
</dbReference>
<evidence type="ECO:0000259" key="9">
    <source>
        <dbReference type="Pfam" id="PF04552"/>
    </source>
</evidence>
<evidence type="ECO:0000256" key="6">
    <source>
        <dbReference type="ARBA" id="ARBA00023082"/>
    </source>
</evidence>
<dbReference type="PANTHER" id="PTHR32248:SF4">
    <property type="entry name" value="RNA POLYMERASE SIGMA-54 FACTOR"/>
    <property type="match status" value="1"/>
</dbReference>
<keyword evidence="2" id="KW-0240">DNA-directed RNA polymerase</keyword>
<dbReference type="Gene3D" id="1.10.10.60">
    <property type="entry name" value="Homeodomain-like"/>
    <property type="match status" value="1"/>
</dbReference>
<evidence type="ECO:0000256" key="3">
    <source>
        <dbReference type="ARBA" id="ARBA00022679"/>
    </source>
</evidence>
<dbReference type="GO" id="GO:0001216">
    <property type="term" value="F:DNA-binding transcription activator activity"/>
    <property type="evidence" value="ECO:0007669"/>
    <property type="project" value="InterPro"/>
</dbReference>
<dbReference type="GO" id="GO:0006352">
    <property type="term" value="P:DNA-templated transcription initiation"/>
    <property type="evidence" value="ECO:0007669"/>
    <property type="project" value="InterPro"/>
</dbReference>
<keyword evidence="3" id="KW-0808">Transferase</keyword>
<dbReference type="PRINTS" id="PR00045">
    <property type="entry name" value="SIGMA54FCT"/>
</dbReference>
<dbReference type="NCBIfam" id="TIGR02395">
    <property type="entry name" value="rpoN_sigma"/>
    <property type="match status" value="1"/>
</dbReference>
<dbReference type="OrthoDB" id="9814402at2"/>
<dbReference type="Pfam" id="PF04552">
    <property type="entry name" value="Sigma54_DBD"/>
    <property type="match status" value="1"/>
</dbReference>
<protein>
    <submittedName>
        <fullName evidence="11">RNA polymerase sigma54 factor</fullName>
    </submittedName>
</protein>
<keyword evidence="12" id="KW-1185">Reference proteome</keyword>
<comment type="caution">
    <text evidence="11">The sequence shown here is derived from an EMBL/GenBank/DDBJ whole genome shotgun (WGS) entry which is preliminary data.</text>
</comment>
<gene>
    <name evidence="11" type="ORF">IX84_09365</name>
</gene>
<dbReference type="Pfam" id="PF00309">
    <property type="entry name" value="Sigma54_AID"/>
    <property type="match status" value="1"/>
</dbReference>
<evidence type="ECO:0000256" key="2">
    <source>
        <dbReference type="ARBA" id="ARBA00022478"/>
    </source>
</evidence>
<sequence length="500" mass="58243">MLKQSLSQKMLQKLSPQQIQLMKLLQIPTATLEQRIKEELEANPALEEGEERDEIVDLAEEQGNDDFDDEPYELDDYLNEYIEDDPTTYKTQTNNYSADEEEKTVPIAVEHSFHEYLEEQVGLMQLEDERKEAIALQIVGSIDEDGYLRREPDSIIDDLMFAQNIFADEAEILELLKQIQRFEPPGIGARDLQECLLIQLEIKAEQDDEEDFLDFEEREDLDLAIKVIRDYFDEFTKKHYDKLLRRLDITNDDLKAAIDEIIKLNPKPASGFSSGGNSRANQYVVPDFIIQNRDGELELTLNSRNAPDLCVSDQYQDMLRSYKKKTAGRRNNKQEREAIMFIKQKIDSARWFIDAIRQRQDTMYRTMYAILQYQYDFFLTGDSTKLKPMILKDIADITGLDISTISRVANSKFVQTEFGTKRLKEFFSESMSKEDGEEVSTLEVKQILEDIIGQENKKKPLSDQKLQKALEDKGYQIARRTVAKYREQLNIPVARLRKEL</sequence>
<dbReference type="InterPro" id="IPR007634">
    <property type="entry name" value="RNA_pol_sigma_54_DNA-bd"/>
</dbReference>
<dbReference type="GO" id="GO:0003677">
    <property type="term" value="F:DNA binding"/>
    <property type="evidence" value="ECO:0007669"/>
    <property type="project" value="UniProtKB-KW"/>
</dbReference>
<dbReference type="GO" id="GO:0016987">
    <property type="term" value="F:sigma factor activity"/>
    <property type="evidence" value="ECO:0007669"/>
    <property type="project" value="UniProtKB-KW"/>
</dbReference>
<dbReference type="EMBL" id="JPOS01000019">
    <property type="protein sequence ID" value="KGE88392.1"/>
    <property type="molecule type" value="Genomic_DNA"/>
</dbReference>
<evidence type="ECO:0000256" key="1">
    <source>
        <dbReference type="ARBA" id="ARBA00008798"/>
    </source>
</evidence>
<dbReference type="InterPro" id="IPR000394">
    <property type="entry name" value="RNA_pol_sigma_54"/>
</dbReference>
<dbReference type="GO" id="GO:0000428">
    <property type="term" value="C:DNA-directed RNA polymerase complex"/>
    <property type="evidence" value="ECO:0007669"/>
    <property type="project" value="UniProtKB-KW"/>
</dbReference>
<dbReference type="Proteomes" id="UP000029736">
    <property type="component" value="Unassembled WGS sequence"/>
</dbReference>
<dbReference type="RefSeq" id="WP_044219036.1">
    <property type="nucleotide sequence ID" value="NZ_JBKAGJ010000017.1"/>
</dbReference>
<comment type="similarity">
    <text evidence="1">Belongs to the sigma-54 factor family.</text>
</comment>